<proteinExistence type="predicted"/>
<sequence>METNEIEKLENLKKIIEKYFNNPRSDRSEFYTPQIKINYYELGCMIINMLKMCVLTIDNEGHQLALRRVVLISVVRMSPDFALAILIITKKAPDFSEALS</sequence>
<dbReference type="Proteomes" id="UP001212170">
    <property type="component" value="Unassembled WGS sequence"/>
</dbReference>
<organism evidence="1 2">
    <name type="scientific">Flavobacterium azizsancarii</name>
    <dbReference type="NCBI Taxonomy" id="2961580"/>
    <lineage>
        <taxon>Bacteria</taxon>
        <taxon>Pseudomonadati</taxon>
        <taxon>Bacteroidota</taxon>
        <taxon>Flavobacteriia</taxon>
        <taxon>Flavobacteriales</taxon>
        <taxon>Flavobacteriaceae</taxon>
        <taxon>Flavobacterium</taxon>
    </lineage>
</organism>
<gene>
    <name evidence="1" type="ORF">NJT12_19710</name>
</gene>
<reference evidence="1 2" key="1">
    <citation type="journal article" date="2023" name="Chemosphere">
        <title>Whole genome analysis of Flavobacterium aziz-sancarii sp. nov., isolated from Ardley Island (Antarctica), revealed a rich resistome and bioremediation potential.</title>
        <authorList>
            <person name="Otur C."/>
            <person name="Okay S."/>
            <person name="Kurt-Kizildogan A."/>
        </authorList>
    </citation>
    <scope>NUCLEOTIDE SEQUENCE [LARGE SCALE GENOMIC DNA]</scope>
    <source>
        <strain evidence="1 2">AC</strain>
    </source>
</reference>
<accession>A0ABT4WH78</accession>
<comment type="caution">
    <text evidence="1">The sequence shown here is derived from an EMBL/GenBank/DDBJ whole genome shotgun (WGS) entry which is preliminary data.</text>
</comment>
<evidence type="ECO:0000313" key="1">
    <source>
        <dbReference type="EMBL" id="MDA6071855.1"/>
    </source>
</evidence>
<dbReference type="EMBL" id="JAMZNK010000043">
    <property type="protein sequence ID" value="MDA6071855.1"/>
    <property type="molecule type" value="Genomic_DNA"/>
</dbReference>
<evidence type="ECO:0000313" key="2">
    <source>
        <dbReference type="Proteomes" id="UP001212170"/>
    </source>
</evidence>
<name>A0ABT4WH78_9FLAO</name>
<protein>
    <submittedName>
        <fullName evidence="1">Uncharacterized protein</fullName>
    </submittedName>
</protein>
<keyword evidence="2" id="KW-1185">Reference proteome</keyword>
<dbReference type="RefSeq" id="WP_271337640.1">
    <property type="nucleotide sequence ID" value="NZ_JAMZNK010000043.1"/>
</dbReference>